<accession>A0A182EHM4</accession>
<reference evidence="3 4" key="2">
    <citation type="submission" date="2018-08" db="EMBL/GenBank/DDBJ databases">
        <authorList>
            <person name="Laetsch R D."/>
            <person name="Stevens L."/>
            <person name="Kumar S."/>
            <person name="Blaxter L. M."/>
        </authorList>
    </citation>
    <scope>NUCLEOTIDE SEQUENCE [LARGE SCALE GENOMIC DNA]</scope>
</reference>
<gene>
    <name evidence="3" type="ORF">NOO_LOCUS7600</name>
</gene>
<reference evidence="5" key="1">
    <citation type="submission" date="2016-06" db="UniProtKB">
        <authorList>
            <consortium name="WormBaseParasite"/>
        </authorList>
    </citation>
    <scope>IDENTIFICATION</scope>
</reference>
<organism evidence="5">
    <name type="scientific">Onchocerca ochengi</name>
    <name type="common">Filarial nematode worm</name>
    <dbReference type="NCBI Taxonomy" id="42157"/>
    <lineage>
        <taxon>Eukaryota</taxon>
        <taxon>Metazoa</taxon>
        <taxon>Ecdysozoa</taxon>
        <taxon>Nematoda</taxon>
        <taxon>Chromadorea</taxon>
        <taxon>Rhabditida</taxon>
        <taxon>Spirurina</taxon>
        <taxon>Spiruromorpha</taxon>
        <taxon>Filarioidea</taxon>
        <taxon>Onchocercidae</taxon>
        <taxon>Onchocerca</taxon>
    </lineage>
</organism>
<evidence type="ECO:0000313" key="4">
    <source>
        <dbReference type="Proteomes" id="UP000271087"/>
    </source>
</evidence>
<keyword evidence="2" id="KW-0812">Transmembrane</keyword>
<evidence type="ECO:0000313" key="5">
    <source>
        <dbReference type="WBParaSite" id="nOo.2.0.1.t07600-RA"/>
    </source>
</evidence>
<keyword evidence="4" id="KW-1185">Reference proteome</keyword>
<keyword evidence="2" id="KW-1133">Transmembrane helix</keyword>
<evidence type="ECO:0000256" key="2">
    <source>
        <dbReference type="SAM" id="Phobius"/>
    </source>
</evidence>
<dbReference type="EMBL" id="UYRW01002782">
    <property type="protein sequence ID" value="VDK86699.1"/>
    <property type="molecule type" value="Genomic_DNA"/>
</dbReference>
<feature type="compositionally biased region" description="Acidic residues" evidence="1">
    <location>
        <begin position="139"/>
        <end position="148"/>
    </location>
</feature>
<dbReference type="AlphaFoldDB" id="A0A182EHM4"/>
<dbReference type="OrthoDB" id="5851615at2759"/>
<protein>
    <submittedName>
        <fullName evidence="3 5">Uncharacterized protein</fullName>
    </submittedName>
</protein>
<feature type="transmembrane region" description="Helical" evidence="2">
    <location>
        <begin position="20"/>
        <end position="37"/>
    </location>
</feature>
<feature type="compositionally biased region" description="Polar residues" evidence="1">
    <location>
        <begin position="67"/>
        <end position="76"/>
    </location>
</feature>
<name>A0A182EHM4_ONCOC</name>
<proteinExistence type="predicted"/>
<feature type="region of interest" description="Disordered" evidence="1">
    <location>
        <begin position="48"/>
        <end position="76"/>
    </location>
</feature>
<sequence>MDLRSSSPVKALPNAMCEIAKSLCIALIILLHLQMCCKRRLIKKRIKVPKRSGQAMRHDPSKKGNLPKSQAPISPTKNIVDHMKNRLPTEKSVIKKEIKKNAPKEKTVKESISNTVGGLFKKGRSKSTREDMKKKVEATQEEELDSDEDKPDIVRMTDVKCLGNLDEIIKDRKLNVQKEIEEMKSIHEMEDLKSQQPAVINPKLHVKIAEKKCILYETNDEPTLDDELNEMMF</sequence>
<evidence type="ECO:0000313" key="3">
    <source>
        <dbReference type="EMBL" id="VDK86699.1"/>
    </source>
</evidence>
<feature type="compositionally biased region" description="Basic and acidic residues" evidence="1">
    <location>
        <begin position="127"/>
        <end position="138"/>
    </location>
</feature>
<dbReference type="Proteomes" id="UP000271087">
    <property type="component" value="Unassembled WGS sequence"/>
</dbReference>
<keyword evidence="2" id="KW-0472">Membrane</keyword>
<feature type="region of interest" description="Disordered" evidence="1">
    <location>
        <begin position="119"/>
        <end position="148"/>
    </location>
</feature>
<evidence type="ECO:0000256" key="1">
    <source>
        <dbReference type="SAM" id="MobiDB-lite"/>
    </source>
</evidence>
<dbReference type="WBParaSite" id="nOo.2.0.1.t07600-RA">
    <property type="protein sequence ID" value="nOo.2.0.1.t07600-RA"/>
    <property type="gene ID" value="nOo.2.0.1.g07600"/>
</dbReference>